<gene>
    <name evidence="2" type="ORF">JV46_09110</name>
</gene>
<dbReference type="Pfam" id="PF01661">
    <property type="entry name" value="Macro"/>
    <property type="match status" value="1"/>
</dbReference>
<sequence length="166" mass="17701">MPVTIQLANILDLNVDVIVNSAHPTLMAGGGVCGAIHAAAGPELEHAAMSLGPLQPGQAIVTPGFNLKARYVIHAVAPVYRNGDAAEVAKLAETYRSALSHHDQLTDVNSIAFPSIGTGIYNWPIEIASEIAIRELSKSQFELTIMCVMDKKLQLAYQQALDKASQ</sequence>
<evidence type="ECO:0000313" key="2">
    <source>
        <dbReference type="EMBL" id="KHF25004.1"/>
    </source>
</evidence>
<dbReference type="InterPro" id="IPR002589">
    <property type="entry name" value="Macro_dom"/>
</dbReference>
<dbReference type="PANTHER" id="PTHR11106">
    <property type="entry name" value="GANGLIOSIDE INDUCED DIFFERENTIATION ASSOCIATED PROTEIN 2-RELATED"/>
    <property type="match status" value="1"/>
</dbReference>
<dbReference type="SMART" id="SM00506">
    <property type="entry name" value="A1pp"/>
    <property type="match status" value="1"/>
</dbReference>
<keyword evidence="3" id="KW-1185">Reference proteome</keyword>
<dbReference type="eggNOG" id="COG2110">
    <property type="taxonomic scope" value="Bacteria"/>
</dbReference>
<comment type="caution">
    <text evidence="2">The sequence shown here is derived from an EMBL/GenBank/DDBJ whole genome shotgun (WGS) entry which is preliminary data.</text>
</comment>
<dbReference type="InterPro" id="IPR043472">
    <property type="entry name" value="Macro_dom-like"/>
</dbReference>
<name>A0A0B0HAW7_SOVGS</name>
<proteinExistence type="predicted"/>
<dbReference type="SUPFAM" id="SSF52949">
    <property type="entry name" value="Macro domain-like"/>
    <property type="match status" value="1"/>
</dbReference>
<dbReference type="AlphaFoldDB" id="A0A0B0HAW7"/>
<dbReference type="OrthoDB" id="6194521at2"/>
<dbReference type="PROSITE" id="PS51154">
    <property type="entry name" value="MACRO"/>
    <property type="match status" value="1"/>
</dbReference>
<accession>A0A0B0HAW7</accession>
<protein>
    <submittedName>
        <fullName evidence="2">Phosphatase</fullName>
    </submittedName>
</protein>
<organism evidence="2 3">
    <name type="scientific">Solemya velum gill symbiont</name>
    <dbReference type="NCBI Taxonomy" id="2340"/>
    <lineage>
        <taxon>Bacteria</taxon>
        <taxon>Pseudomonadati</taxon>
        <taxon>Pseudomonadota</taxon>
        <taxon>Gammaproteobacteria</taxon>
        <taxon>sulfur-oxidizing symbionts</taxon>
    </lineage>
</organism>
<dbReference type="PANTHER" id="PTHR11106:SF27">
    <property type="entry name" value="MACRO DOMAIN-CONTAINING PROTEIN"/>
    <property type="match status" value="1"/>
</dbReference>
<evidence type="ECO:0000313" key="3">
    <source>
        <dbReference type="Proteomes" id="UP000030856"/>
    </source>
</evidence>
<dbReference type="Proteomes" id="UP000030856">
    <property type="component" value="Unassembled WGS sequence"/>
</dbReference>
<dbReference type="RefSeq" id="WP_043117227.1">
    <property type="nucleotide sequence ID" value="NZ_JRAA01000002.1"/>
</dbReference>
<evidence type="ECO:0000259" key="1">
    <source>
        <dbReference type="PROSITE" id="PS51154"/>
    </source>
</evidence>
<dbReference type="STRING" id="2340.JV46_09110"/>
<dbReference type="EMBL" id="JRAA01000002">
    <property type="protein sequence ID" value="KHF25004.1"/>
    <property type="molecule type" value="Genomic_DNA"/>
</dbReference>
<reference evidence="2 3" key="1">
    <citation type="journal article" date="2014" name="BMC Genomics">
        <title>The genome of the intracellular bacterium of the coastal bivalve, Solemya velum: a blueprint for thriving in and out of symbiosis.</title>
        <authorList>
            <person name="Dmytrenko O."/>
            <person name="Russell S.L."/>
            <person name="Loo W.T."/>
            <person name="Fontanez K.M."/>
            <person name="Liao L."/>
            <person name="Roeselers G."/>
            <person name="Sharma R."/>
            <person name="Stewart F.J."/>
            <person name="Newton I.L."/>
            <person name="Woyke T."/>
            <person name="Wu D."/>
            <person name="Lang J.M."/>
            <person name="Eisen J.A."/>
            <person name="Cavanaugh C.M."/>
        </authorList>
    </citation>
    <scope>NUCLEOTIDE SEQUENCE [LARGE SCALE GENOMIC DNA]</scope>
    <source>
        <strain evidence="2 3">WH</strain>
    </source>
</reference>
<dbReference type="Gene3D" id="3.40.220.10">
    <property type="entry name" value="Leucine Aminopeptidase, subunit E, domain 1"/>
    <property type="match status" value="1"/>
</dbReference>
<feature type="domain" description="Macro" evidence="1">
    <location>
        <begin position="1"/>
        <end position="165"/>
    </location>
</feature>